<reference evidence="2 3" key="1">
    <citation type="submission" date="2014-04" db="EMBL/GenBank/DDBJ databases">
        <authorList>
            <consortium name="DOE Joint Genome Institute"/>
            <person name="Kuo A."/>
            <person name="Girlanda M."/>
            <person name="Perotto S."/>
            <person name="Kohler A."/>
            <person name="Nagy L.G."/>
            <person name="Floudas D."/>
            <person name="Copeland A."/>
            <person name="Barry K.W."/>
            <person name="Cichocki N."/>
            <person name="Veneault-Fourrey C."/>
            <person name="LaButti K."/>
            <person name="Lindquist E.A."/>
            <person name="Lipzen A."/>
            <person name="Lundell T."/>
            <person name="Morin E."/>
            <person name="Murat C."/>
            <person name="Sun H."/>
            <person name="Tunlid A."/>
            <person name="Henrissat B."/>
            <person name="Grigoriev I.V."/>
            <person name="Hibbett D.S."/>
            <person name="Martin F."/>
            <person name="Nordberg H.P."/>
            <person name="Cantor M.N."/>
            <person name="Hua S.X."/>
        </authorList>
    </citation>
    <scope>NUCLEOTIDE SEQUENCE [LARGE SCALE GENOMIC DNA]</scope>
    <source>
        <strain evidence="2 3">MUT 4182</strain>
    </source>
</reference>
<proteinExistence type="predicted"/>
<sequence>MNLRWSQGPLEEPKPSSRPARPTVITQGEMPDEPPTQSQSTQLTMSLSSEPVHSPGPIPVVRSKKVSPSLESFARRLDNCLSLDHKGKAQENSWTSYTVTCGT</sequence>
<feature type="region of interest" description="Disordered" evidence="1">
    <location>
        <begin position="1"/>
        <end position="66"/>
    </location>
</feature>
<organism evidence="2 3">
    <name type="scientific">Tulasnella calospora MUT 4182</name>
    <dbReference type="NCBI Taxonomy" id="1051891"/>
    <lineage>
        <taxon>Eukaryota</taxon>
        <taxon>Fungi</taxon>
        <taxon>Dikarya</taxon>
        <taxon>Basidiomycota</taxon>
        <taxon>Agaricomycotina</taxon>
        <taxon>Agaricomycetes</taxon>
        <taxon>Cantharellales</taxon>
        <taxon>Tulasnellaceae</taxon>
        <taxon>Tulasnella</taxon>
    </lineage>
</organism>
<evidence type="ECO:0000256" key="1">
    <source>
        <dbReference type="SAM" id="MobiDB-lite"/>
    </source>
</evidence>
<reference evidence="3" key="2">
    <citation type="submission" date="2015-01" db="EMBL/GenBank/DDBJ databases">
        <title>Evolutionary Origins and Diversification of the Mycorrhizal Mutualists.</title>
        <authorList>
            <consortium name="DOE Joint Genome Institute"/>
            <consortium name="Mycorrhizal Genomics Consortium"/>
            <person name="Kohler A."/>
            <person name="Kuo A."/>
            <person name="Nagy L.G."/>
            <person name="Floudas D."/>
            <person name="Copeland A."/>
            <person name="Barry K.W."/>
            <person name="Cichocki N."/>
            <person name="Veneault-Fourrey C."/>
            <person name="LaButti K."/>
            <person name="Lindquist E.A."/>
            <person name="Lipzen A."/>
            <person name="Lundell T."/>
            <person name="Morin E."/>
            <person name="Murat C."/>
            <person name="Riley R."/>
            <person name="Ohm R."/>
            <person name="Sun H."/>
            <person name="Tunlid A."/>
            <person name="Henrissat B."/>
            <person name="Grigoriev I.V."/>
            <person name="Hibbett D.S."/>
            <person name="Martin F."/>
        </authorList>
    </citation>
    <scope>NUCLEOTIDE SEQUENCE [LARGE SCALE GENOMIC DNA]</scope>
    <source>
        <strain evidence="3">MUT 4182</strain>
    </source>
</reference>
<evidence type="ECO:0000313" key="2">
    <source>
        <dbReference type="EMBL" id="KIO25473.1"/>
    </source>
</evidence>
<gene>
    <name evidence="2" type="ORF">M407DRAFT_91666</name>
</gene>
<dbReference type="Proteomes" id="UP000054248">
    <property type="component" value="Unassembled WGS sequence"/>
</dbReference>
<feature type="compositionally biased region" description="Low complexity" evidence="1">
    <location>
        <begin position="36"/>
        <end position="49"/>
    </location>
</feature>
<keyword evidence="3" id="KW-1185">Reference proteome</keyword>
<evidence type="ECO:0000313" key="3">
    <source>
        <dbReference type="Proteomes" id="UP000054248"/>
    </source>
</evidence>
<name>A0A0C3KVI2_9AGAM</name>
<dbReference type="HOGENOM" id="CLU_2265683_0_0_1"/>
<protein>
    <submittedName>
        <fullName evidence="2">Uncharacterized protein</fullName>
    </submittedName>
</protein>
<dbReference type="EMBL" id="KN823041">
    <property type="protein sequence ID" value="KIO25473.1"/>
    <property type="molecule type" value="Genomic_DNA"/>
</dbReference>
<dbReference type="AlphaFoldDB" id="A0A0C3KVI2"/>
<accession>A0A0C3KVI2</accession>